<accession>A0A068NYU1</accession>
<keyword evidence="1" id="KW-1133">Transmembrane helix</keyword>
<dbReference type="KEGG" id="fgi:OP10G_4046"/>
<dbReference type="InterPro" id="IPR021215">
    <property type="entry name" value="DUF2752"/>
</dbReference>
<dbReference type="Proteomes" id="UP000027982">
    <property type="component" value="Chromosome"/>
</dbReference>
<feature type="transmembrane region" description="Helical" evidence="1">
    <location>
        <begin position="94"/>
        <end position="111"/>
    </location>
</feature>
<evidence type="ECO:0000256" key="1">
    <source>
        <dbReference type="SAM" id="Phobius"/>
    </source>
</evidence>
<feature type="transmembrane region" description="Helical" evidence="1">
    <location>
        <begin position="65"/>
        <end position="82"/>
    </location>
</feature>
<keyword evidence="3" id="KW-1185">Reference proteome</keyword>
<keyword evidence="1" id="KW-0812">Transmembrane</keyword>
<dbReference type="HOGENOM" id="CLU_1862213_0_0_0"/>
<dbReference type="AlphaFoldDB" id="A0A068NYU1"/>
<protein>
    <recommendedName>
        <fullName evidence="4">DUF2752 domain-containing protein</fullName>
    </recommendedName>
</protein>
<gene>
    <name evidence="2" type="ORF">OP10G_4046</name>
</gene>
<name>A0A068NYU1_FIMGI</name>
<evidence type="ECO:0000313" key="3">
    <source>
        <dbReference type="Proteomes" id="UP000027982"/>
    </source>
</evidence>
<evidence type="ECO:0000313" key="2">
    <source>
        <dbReference type="EMBL" id="AIE87414.1"/>
    </source>
</evidence>
<dbReference type="EMBL" id="CP007139">
    <property type="protein sequence ID" value="AIE87414.1"/>
    <property type="molecule type" value="Genomic_DNA"/>
</dbReference>
<sequence>MTVIAALLHPDKHGHGTHQQLGLPPCPSVLLFDRPCPGCGLTTSWTALMHGDFAHAFAAHPLGPLLYLAFTISAFLCLYGWRKGLLLETDTPSFNWRFGVALTIFLGFGFFRMATTPHFASPQERFMVSFDREMRSR</sequence>
<evidence type="ECO:0008006" key="4">
    <source>
        <dbReference type="Google" id="ProtNLM"/>
    </source>
</evidence>
<proteinExistence type="predicted"/>
<organism evidence="2 3">
    <name type="scientific">Fimbriimonas ginsengisoli Gsoil 348</name>
    <dbReference type="NCBI Taxonomy" id="661478"/>
    <lineage>
        <taxon>Bacteria</taxon>
        <taxon>Bacillati</taxon>
        <taxon>Armatimonadota</taxon>
        <taxon>Fimbriimonadia</taxon>
        <taxon>Fimbriimonadales</taxon>
        <taxon>Fimbriimonadaceae</taxon>
        <taxon>Fimbriimonas</taxon>
    </lineage>
</organism>
<dbReference type="STRING" id="661478.OP10G_4046"/>
<dbReference type="Pfam" id="PF10825">
    <property type="entry name" value="DUF2752"/>
    <property type="match status" value="1"/>
</dbReference>
<dbReference type="eggNOG" id="ENOG5033A4V">
    <property type="taxonomic scope" value="Bacteria"/>
</dbReference>
<keyword evidence="1" id="KW-0472">Membrane</keyword>
<reference evidence="2 3" key="1">
    <citation type="journal article" date="2014" name="PLoS ONE">
        <title>The first complete genome sequence of the class fimbriimonadia in the phylum armatimonadetes.</title>
        <authorList>
            <person name="Hu Z.Y."/>
            <person name="Wang Y.Z."/>
            <person name="Im W.T."/>
            <person name="Wang S.Y."/>
            <person name="Zhao G.P."/>
            <person name="Zheng H.J."/>
            <person name="Quan Z.X."/>
        </authorList>
    </citation>
    <scope>NUCLEOTIDE SEQUENCE [LARGE SCALE GENOMIC DNA]</scope>
    <source>
        <strain evidence="2">Gsoil 348</strain>
    </source>
</reference>